<comment type="caution">
    <text evidence="2">The sequence shown here is derived from an EMBL/GenBank/DDBJ whole genome shotgun (WGS) entry which is preliminary data.</text>
</comment>
<feature type="transmembrane region" description="Helical" evidence="1">
    <location>
        <begin position="230"/>
        <end position="252"/>
    </location>
</feature>
<dbReference type="Proteomes" id="UP000076512">
    <property type="component" value="Unassembled WGS sequence"/>
</dbReference>
<evidence type="ECO:0000313" key="2">
    <source>
        <dbReference type="EMBL" id="KZM70141.1"/>
    </source>
</evidence>
<keyword evidence="3" id="KW-1185">Reference proteome</keyword>
<dbReference type="InterPro" id="IPR036444">
    <property type="entry name" value="PLipase_A2_dom_sf"/>
</dbReference>
<dbReference type="PROSITE" id="PS51318">
    <property type="entry name" value="TAT"/>
    <property type="match status" value="1"/>
</dbReference>
<evidence type="ECO:0000313" key="3">
    <source>
        <dbReference type="Proteomes" id="UP000076512"/>
    </source>
</evidence>
<accession>A0A164J876</accession>
<dbReference type="SUPFAM" id="SSF48619">
    <property type="entry name" value="Phospholipase A2, PLA2"/>
    <property type="match status" value="1"/>
</dbReference>
<dbReference type="Gene3D" id="1.20.90.10">
    <property type="entry name" value="Phospholipase A2 domain"/>
    <property type="match status" value="1"/>
</dbReference>
<evidence type="ECO:0000256" key="1">
    <source>
        <dbReference type="SAM" id="Phobius"/>
    </source>
</evidence>
<evidence type="ECO:0008006" key="4">
    <source>
        <dbReference type="Google" id="ProtNLM"/>
    </source>
</evidence>
<gene>
    <name evidence="2" type="ORF">AWN90_06155</name>
</gene>
<keyword evidence="1" id="KW-0472">Membrane</keyword>
<reference evidence="2 3" key="1">
    <citation type="submission" date="2016-04" db="EMBL/GenBank/DDBJ databases">
        <authorList>
            <person name="Evans L.H."/>
            <person name="Alamgir A."/>
            <person name="Owens N."/>
            <person name="Weber N.D."/>
            <person name="Virtaneva K."/>
            <person name="Barbian K."/>
            <person name="Babar A."/>
            <person name="Rosenke K."/>
        </authorList>
    </citation>
    <scope>NUCLEOTIDE SEQUENCE [LARGE SCALE GENOMIC DNA]</scope>
    <source>
        <strain evidence="2 3">IFM 0406</strain>
    </source>
</reference>
<dbReference type="GO" id="GO:0006644">
    <property type="term" value="P:phospholipid metabolic process"/>
    <property type="evidence" value="ECO:0007669"/>
    <property type="project" value="InterPro"/>
</dbReference>
<dbReference type="GO" id="GO:0004623">
    <property type="term" value="F:phospholipase A2 activity"/>
    <property type="evidence" value="ECO:0007669"/>
    <property type="project" value="InterPro"/>
</dbReference>
<dbReference type="GO" id="GO:0050482">
    <property type="term" value="P:arachidonate secretion"/>
    <property type="evidence" value="ECO:0007669"/>
    <property type="project" value="InterPro"/>
</dbReference>
<dbReference type="STRING" id="455432.AWN90_06155"/>
<dbReference type="AlphaFoldDB" id="A0A164J876"/>
<sequence>MPELDPQREARFDPRFLASDGMSDALDFPGTPLAGKTSRRVLRRGAAALAVAATVAATTAAFTPAASASVTAPAENATARDAVTDLTGAHPWSVALPDDFAADAGYRPVMENGLLVDPDGACSSPLPLPHEFDTACKAHDLGYDILRYADHAGQPLGPWARQAVDAALEQRMHAACTTISDDLDNLRCQTLATIATTAVDLNSRRQNYAPPRPEYLFGTRLEGEHLATQLLGLIGPPALALSAFAALILAAIKYRRTIISRLPQPVSQ</sequence>
<name>A0A164J876_9NOCA</name>
<protein>
    <recommendedName>
        <fullName evidence="4">Phospholipase</fullName>
    </recommendedName>
</protein>
<proteinExistence type="predicted"/>
<dbReference type="EMBL" id="LWGR01000016">
    <property type="protein sequence ID" value="KZM70141.1"/>
    <property type="molecule type" value="Genomic_DNA"/>
</dbReference>
<keyword evidence="1" id="KW-0812">Transmembrane</keyword>
<keyword evidence="1" id="KW-1133">Transmembrane helix</keyword>
<organism evidence="2 3">
    <name type="scientific">Nocardia terpenica</name>
    <dbReference type="NCBI Taxonomy" id="455432"/>
    <lineage>
        <taxon>Bacteria</taxon>
        <taxon>Bacillati</taxon>
        <taxon>Actinomycetota</taxon>
        <taxon>Actinomycetes</taxon>
        <taxon>Mycobacteriales</taxon>
        <taxon>Nocardiaceae</taxon>
        <taxon>Nocardia</taxon>
    </lineage>
</organism>
<dbReference type="InterPro" id="IPR006311">
    <property type="entry name" value="TAT_signal"/>
</dbReference>